<feature type="region of interest" description="Disordered" evidence="1">
    <location>
        <begin position="141"/>
        <end position="161"/>
    </location>
</feature>
<dbReference type="EMBL" id="RCMV01000369">
    <property type="protein sequence ID" value="KAG3218328.1"/>
    <property type="molecule type" value="Genomic_DNA"/>
</dbReference>
<evidence type="ECO:0000313" key="3">
    <source>
        <dbReference type="Proteomes" id="UP000760860"/>
    </source>
</evidence>
<name>A0A8T1I3A3_9STRA</name>
<evidence type="ECO:0000313" key="2">
    <source>
        <dbReference type="EMBL" id="KAG3218328.1"/>
    </source>
</evidence>
<dbReference type="Proteomes" id="UP000760860">
    <property type="component" value="Unassembled WGS sequence"/>
</dbReference>
<gene>
    <name evidence="2" type="ORF">PC129_g10862</name>
</gene>
<dbReference type="VEuPathDB" id="FungiDB:PC110_g12761"/>
<organism evidence="2 3">
    <name type="scientific">Phytophthora cactorum</name>
    <dbReference type="NCBI Taxonomy" id="29920"/>
    <lineage>
        <taxon>Eukaryota</taxon>
        <taxon>Sar</taxon>
        <taxon>Stramenopiles</taxon>
        <taxon>Oomycota</taxon>
        <taxon>Peronosporomycetes</taxon>
        <taxon>Peronosporales</taxon>
        <taxon>Peronosporaceae</taxon>
        <taxon>Phytophthora</taxon>
    </lineage>
</organism>
<protein>
    <submittedName>
        <fullName evidence="2">Uncharacterized protein</fullName>
    </submittedName>
</protein>
<sequence>MVPAGVRLDLADSTMCFPDEMRIQLSERRPLHGERMRIVRAGKTRWIEPGEIWELPERLKWTDREKLWVIRGEQWVPTVVRGPGRSQSLQITNISEKKLLLDDCEEIGMWLALDNVSRSPGHVSVGFRRYREWQNLAYEATTESRSEDMNEQPEEPTGPLTPWQLDLELSHVIGKARRRIWNLRQQESLGNVSSNQAGGVNRRSRLWNVTARLRGHKWIQDESGVPSQCGRVVNFRDPVSPNLDLDYK</sequence>
<evidence type="ECO:0000256" key="1">
    <source>
        <dbReference type="SAM" id="MobiDB-lite"/>
    </source>
</evidence>
<dbReference type="AlphaFoldDB" id="A0A8T1I3A3"/>
<comment type="caution">
    <text evidence="2">The sequence shown here is derived from an EMBL/GenBank/DDBJ whole genome shotgun (WGS) entry which is preliminary data.</text>
</comment>
<proteinExistence type="predicted"/>
<reference evidence="2" key="1">
    <citation type="submission" date="2018-05" db="EMBL/GenBank/DDBJ databases">
        <title>Effector identification in a new, highly contiguous assembly of the strawberry crown rot pathogen Phytophthora cactorum.</title>
        <authorList>
            <person name="Armitage A.D."/>
            <person name="Nellist C.F."/>
            <person name="Bates H."/>
            <person name="Vickerstaff R.J."/>
            <person name="Harrison R.J."/>
        </authorList>
    </citation>
    <scope>NUCLEOTIDE SEQUENCE</scope>
    <source>
        <strain evidence="2">P421</strain>
    </source>
</reference>
<accession>A0A8T1I3A3</accession>